<dbReference type="Proteomes" id="UP001139971">
    <property type="component" value="Unassembled WGS sequence"/>
</dbReference>
<protein>
    <submittedName>
        <fullName evidence="2">Class I lanthipeptide</fullName>
    </submittedName>
</protein>
<evidence type="ECO:0000313" key="2">
    <source>
        <dbReference type="EMBL" id="MDC8015634.1"/>
    </source>
</evidence>
<reference evidence="2" key="1">
    <citation type="submission" date="2023-02" db="EMBL/GenBank/DDBJ databases">
        <title>Tahibacter soli sp. nov. isolated from soil.</title>
        <authorList>
            <person name="Baek J.H."/>
            <person name="Lee J.K."/>
            <person name="Choi D.G."/>
            <person name="Jeon C.O."/>
        </authorList>
    </citation>
    <scope>NUCLEOTIDE SEQUENCE</scope>
    <source>
        <strain evidence="2">BL</strain>
    </source>
</reference>
<accession>A0A9X3YPL5</accession>
<sequence length="90" mass="9443">MKKISLSKETLRVLTAQEAEQVAGGLPPSTIPEARCPAPISNPEPCNPPTYACPTNGCPPYTTNCPATTNCPPPQTSPTRPQARCPACPL</sequence>
<gene>
    <name evidence="2" type="ORF">OD750_024165</name>
</gene>
<dbReference type="InterPro" id="IPR058238">
    <property type="entry name" value="Lant_leader_dom"/>
</dbReference>
<comment type="caution">
    <text evidence="2">The sequence shown here is derived from an EMBL/GenBank/DDBJ whole genome shotgun (WGS) entry which is preliminary data.</text>
</comment>
<dbReference type="EMBL" id="JAOVZO020000020">
    <property type="protein sequence ID" value="MDC8015634.1"/>
    <property type="molecule type" value="Genomic_DNA"/>
</dbReference>
<evidence type="ECO:0000313" key="3">
    <source>
        <dbReference type="Proteomes" id="UP001139971"/>
    </source>
</evidence>
<evidence type="ECO:0000256" key="1">
    <source>
        <dbReference type="SAM" id="MobiDB-lite"/>
    </source>
</evidence>
<dbReference type="RefSeq" id="WP_263541187.1">
    <property type="nucleotide sequence ID" value="NZ_JAOVZO020000020.1"/>
</dbReference>
<keyword evidence="3" id="KW-1185">Reference proteome</keyword>
<dbReference type="NCBIfam" id="NF038153">
    <property type="entry name" value="lant_leader_L1a"/>
    <property type="match status" value="1"/>
</dbReference>
<dbReference type="AlphaFoldDB" id="A0A9X3YPL5"/>
<organism evidence="2 3">
    <name type="scientific">Tahibacter soli</name>
    <dbReference type="NCBI Taxonomy" id="2983605"/>
    <lineage>
        <taxon>Bacteria</taxon>
        <taxon>Pseudomonadati</taxon>
        <taxon>Pseudomonadota</taxon>
        <taxon>Gammaproteobacteria</taxon>
        <taxon>Lysobacterales</taxon>
        <taxon>Rhodanobacteraceae</taxon>
        <taxon>Tahibacter</taxon>
    </lineage>
</organism>
<name>A0A9X3YPL5_9GAMM</name>
<proteinExistence type="predicted"/>
<feature type="region of interest" description="Disordered" evidence="1">
    <location>
        <begin position="71"/>
        <end position="90"/>
    </location>
</feature>